<gene>
    <name evidence="8" type="ORF">BCR34DRAFT_607119</name>
</gene>
<dbReference type="EMBL" id="MCFA01000226">
    <property type="protein sequence ID" value="ORX97857.1"/>
    <property type="molecule type" value="Genomic_DNA"/>
</dbReference>
<comment type="caution">
    <text evidence="8">The sequence shown here is derived from an EMBL/GenBank/DDBJ whole genome shotgun (WGS) entry which is preliminary data.</text>
</comment>
<feature type="region of interest" description="Disordered" evidence="5">
    <location>
        <begin position="157"/>
        <end position="203"/>
    </location>
</feature>
<protein>
    <recommendedName>
        <fullName evidence="10">Mid2 domain-containing protein</fullName>
    </recommendedName>
</protein>
<keyword evidence="2 6" id="KW-0812">Transmembrane</keyword>
<evidence type="ECO:0000256" key="7">
    <source>
        <dbReference type="SAM" id="SignalP"/>
    </source>
</evidence>
<accession>A0A1Y1YII3</accession>
<feature type="transmembrane region" description="Helical" evidence="6">
    <location>
        <begin position="206"/>
        <end position="228"/>
    </location>
</feature>
<keyword evidence="3 6" id="KW-1133">Transmembrane helix</keyword>
<name>A0A1Y1YII3_9PLEO</name>
<dbReference type="GO" id="GO:0016020">
    <property type="term" value="C:membrane"/>
    <property type="evidence" value="ECO:0007669"/>
    <property type="project" value="UniProtKB-SubCell"/>
</dbReference>
<reference evidence="8 9" key="1">
    <citation type="submission" date="2016-07" db="EMBL/GenBank/DDBJ databases">
        <title>Pervasive Adenine N6-methylation of Active Genes in Fungi.</title>
        <authorList>
            <consortium name="DOE Joint Genome Institute"/>
            <person name="Mondo S.J."/>
            <person name="Dannebaum R.O."/>
            <person name="Kuo R.C."/>
            <person name="Labutti K."/>
            <person name="Haridas S."/>
            <person name="Kuo A."/>
            <person name="Salamov A."/>
            <person name="Ahrendt S.R."/>
            <person name="Lipzen A."/>
            <person name="Sullivan W."/>
            <person name="Andreopoulos W.B."/>
            <person name="Clum A."/>
            <person name="Lindquist E."/>
            <person name="Daum C."/>
            <person name="Ramamoorthy G.K."/>
            <person name="Gryganskyi A."/>
            <person name="Culley D."/>
            <person name="Magnuson J.K."/>
            <person name="James T.Y."/>
            <person name="O'Malley M.A."/>
            <person name="Stajich J.E."/>
            <person name="Spatafora J.W."/>
            <person name="Visel A."/>
            <person name="Grigoriev I.V."/>
        </authorList>
    </citation>
    <scope>NUCLEOTIDE SEQUENCE [LARGE SCALE GENOMIC DNA]</scope>
    <source>
        <strain evidence="8 9">CBS 115471</strain>
    </source>
</reference>
<dbReference type="GO" id="GO:0071944">
    <property type="term" value="C:cell periphery"/>
    <property type="evidence" value="ECO:0007669"/>
    <property type="project" value="UniProtKB-ARBA"/>
</dbReference>
<organism evidence="8 9">
    <name type="scientific">Clohesyomyces aquaticus</name>
    <dbReference type="NCBI Taxonomy" id="1231657"/>
    <lineage>
        <taxon>Eukaryota</taxon>
        <taxon>Fungi</taxon>
        <taxon>Dikarya</taxon>
        <taxon>Ascomycota</taxon>
        <taxon>Pezizomycotina</taxon>
        <taxon>Dothideomycetes</taxon>
        <taxon>Pleosporomycetidae</taxon>
        <taxon>Pleosporales</taxon>
        <taxon>Lindgomycetaceae</taxon>
        <taxon>Clohesyomyces</taxon>
    </lineage>
</organism>
<dbReference type="PANTHER" id="PTHR15549">
    <property type="entry name" value="PAIRED IMMUNOGLOBULIN-LIKE TYPE 2 RECEPTOR"/>
    <property type="match status" value="1"/>
</dbReference>
<dbReference type="OrthoDB" id="4347164at2759"/>
<evidence type="ECO:0000256" key="5">
    <source>
        <dbReference type="SAM" id="MobiDB-lite"/>
    </source>
</evidence>
<proteinExistence type="predicted"/>
<feature type="chain" id="PRO_5012937483" description="Mid2 domain-containing protein" evidence="7">
    <location>
        <begin position="27"/>
        <end position="329"/>
    </location>
</feature>
<keyword evidence="7" id="KW-0732">Signal</keyword>
<evidence type="ECO:0000256" key="4">
    <source>
        <dbReference type="ARBA" id="ARBA00023136"/>
    </source>
</evidence>
<keyword evidence="4 6" id="KW-0472">Membrane</keyword>
<evidence type="ECO:0000256" key="6">
    <source>
        <dbReference type="SAM" id="Phobius"/>
    </source>
</evidence>
<feature type="compositionally biased region" description="Low complexity" evidence="5">
    <location>
        <begin position="164"/>
        <end position="195"/>
    </location>
</feature>
<evidence type="ECO:0000256" key="2">
    <source>
        <dbReference type="ARBA" id="ARBA00022692"/>
    </source>
</evidence>
<dbReference type="AlphaFoldDB" id="A0A1Y1YII3"/>
<feature type="signal peptide" evidence="7">
    <location>
        <begin position="1"/>
        <end position="26"/>
    </location>
</feature>
<evidence type="ECO:0008006" key="10">
    <source>
        <dbReference type="Google" id="ProtNLM"/>
    </source>
</evidence>
<keyword evidence="9" id="KW-1185">Reference proteome</keyword>
<evidence type="ECO:0000313" key="8">
    <source>
        <dbReference type="EMBL" id="ORX97857.1"/>
    </source>
</evidence>
<evidence type="ECO:0000256" key="3">
    <source>
        <dbReference type="ARBA" id="ARBA00022989"/>
    </source>
</evidence>
<evidence type="ECO:0000256" key="1">
    <source>
        <dbReference type="ARBA" id="ARBA00004167"/>
    </source>
</evidence>
<dbReference type="InterPro" id="IPR051694">
    <property type="entry name" value="Immunoregulatory_rcpt-like"/>
</dbReference>
<dbReference type="Proteomes" id="UP000193144">
    <property type="component" value="Unassembled WGS sequence"/>
</dbReference>
<comment type="subcellular location">
    <subcellularLocation>
        <location evidence="1">Membrane</location>
        <topology evidence="1">Single-pass membrane protein</topology>
    </subcellularLocation>
</comment>
<evidence type="ECO:0000313" key="9">
    <source>
        <dbReference type="Proteomes" id="UP000193144"/>
    </source>
</evidence>
<sequence length="329" mass="34304">MGGNGSSRARLLVPFAASLVLRSAYAATITSAAPFSLITAVNFVGYTEYGSSWSANFCPADSTWYQTSTWGRCCPTTVAGSDCGIWTTCLDRSVIIQEGGRNATCSSDNSVCRTAVISQDATDSHPFLYVGCGTGNWTALRTPPIAAVRTITSVASQTESNVIPTTAPPSRTAASTPSNTGSTTTGGEAAQTSGSKSEKGSSSKGWIAGAVIGPLAVAVIAGLLFYIWRLKKSKKPDPSAAPMMGTQPAFAQEGQAYYPQNAYAQTAYGGYQQPYDPSQQNFAGANKMPFYAGQGMPQTPVEIGSTPMHQTPVEVAAEPIQHGAHQGPK</sequence>